<evidence type="ECO:0000313" key="8">
    <source>
        <dbReference type="EMBL" id="EIN05020.1"/>
    </source>
</evidence>
<proteinExistence type="inferred from homology"/>
<evidence type="ECO:0000256" key="5">
    <source>
        <dbReference type="ARBA" id="ARBA00022729"/>
    </source>
</evidence>
<accession>R7S3P3</accession>
<evidence type="ECO:0000256" key="4">
    <source>
        <dbReference type="ARBA" id="ARBA00022525"/>
    </source>
</evidence>
<dbReference type="OMA" id="CVPININ"/>
<dbReference type="SMART" id="SM00075">
    <property type="entry name" value="HYDRO"/>
    <property type="match status" value="1"/>
</dbReference>
<dbReference type="Pfam" id="PF01185">
    <property type="entry name" value="Hydrophobin"/>
    <property type="match status" value="1"/>
</dbReference>
<evidence type="ECO:0000256" key="7">
    <source>
        <dbReference type="RuleBase" id="RU365009"/>
    </source>
</evidence>
<dbReference type="PROSITE" id="PS00956">
    <property type="entry name" value="HYDROPHOBIN"/>
    <property type="match status" value="1"/>
</dbReference>
<dbReference type="Proteomes" id="UP000054196">
    <property type="component" value="Unassembled WGS sequence"/>
</dbReference>
<dbReference type="InterPro" id="IPR019778">
    <property type="entry name" value="Class_I_Hydrophobin_CS"/>
</dbReference>
<evidence type="ECO:0000256" key="3">
    <source>
        <dbReference type="ARBA" id="ARBA00022512"/>
    </source>
</evidence>
<gene>
    <name evidence="8" type="ORF">PUNSTDRAFT_75337</name>
</gene>
<dbReference type="AlphaFoldDB" id="R7S3P3"/>
<dbReference type="OrthoDB" id="4225815at2759"/>
<dbReference type="EMBL" id="JH687552">
    <property type="protein sequence ID" value="EIN05020.1"/>
    <property type="molecule type" value="Genomic_DNA"/>
</dbReference>
<keyword evidence="6 7" id="KW-1015">Disulfide bond</keyword>
<evidence type="ECO:0000256" key="6">
    <source>
        <dbReference type="ARBA" id="ARBA00023157"/>
    </source>
</evidence>
<dbReference type="RefSeq" id="XP_007387943.1">
    <property type="nucleotide sequence ID" value="XM_007387881.1"/>
</dbReference>
<comment type="subcellular location">
    <subcellularLocation>
        <location evidence="1 7">Secreted</location>
        <location evidence="1 7">Cell wall</location>
    </subcellularLocation>
</comment>
<reference evidence="9" key="1">
    <citation type="journal article" date="2012" name="Science">
        <title>The Paleozoic origin of enzymatic lignin decomposition reconstructed from 31 fungal genomes.</title>
        <authorList>
            <person name="Floudas D."/>
            <person name="Binder M."/>
            <person name="Riley R."/>
            <person name="Barry K."/>
            <person name="Blanchette R.A."/>
            <person name="Henrissat B."/>
            <person name="Martinez A.T."/>
            <person name="Otillar R."/>
            <person name="Spatafora J.W."/>
            <person name="Yadav J.S."/>
            <person name="Aerts A."/>
            <person name="Benoit I."/>
            <person name="Boyd A."/>
            <person name="Carlson A."/>
            <person name="Copeland A."/>
            <person name="Coutinho P.M."/>
            <person name="de Vries R.P."/>
            <person name="Ferreira P."/>
            <person name="Findley K."/>
            <person name="Foster B."/>
            <person name="Gaskell J."/>
            <person name="Glotzer D."/>
            <person name="Gorecki P."/>
            <person name="Heitman J."/>
            <person name="Hesse C."/>
            <person name="Hori C."/>
            <person name="Igarashi K."/>
            <person name="Jurgens J.A."/>
            <person name="Kallen N."/>
            <person name="Kersten P."/>
            <person name="Kohler A."/>
            <person name="Kuees U."/>
            <person name="Kumar T.K.A."/>
            <person name="Kuo A."/>
            <person name="LaButti K."/>
            <person name="Larrondo L.F."/>
            <person name="Lindquist E."/>
            <person name="Ling A."/>
            <person name="Lombard V."/>
            <person name="Lucas S."/>
            <person name="Lundell T."/>
            <person name="Martin R."/>
            <person name="McLaughlin D.J."/>
            <person name="Morgenstern I."/>
            <person name="Morin E."/>
            <person name="Murat C."/>
            <person name="Nagy L.G."/>
            <person name="Nolan M."/>
            <person name="Ohm R.A."/>
            <person name="Patyshakuliyeva A."/>
            <person name="Rokas A."/>
            <person name="Ruiz-Duenas F.J."/>
            <person name="Sabat G."/>
            <person name="Salamov A."/>
            <person name="Samejima M."/>
            <person name="Schmutz J."/>
            <person name="Slot J.C."/>
            <person name="St John F."/>
            <person name="Stenlid J."/>
            <person name="Sun H."/>
            <person name="Sun S."/>
            <person name="Syed K."/>
            <person name="Tsang A."/>
            <person name="Wiebenga A."/>
            <person name="Young D."/>
            <person name="Pisabarro A."/>
            <person name="Eastwood D.C."/>
            <person name="Martin F."/>
            <person name="Cullen D."/>
            <person name="Grigoriev I.V."/>
            <person name="Hibbett D.S."/>
        </authorList>
    </citation>
    <scope>NUCLEOTIDE SEQUENCE [LARGE SCALE GENOMIC DNA]</scope>
    <source>
        <strain evidence="9">HHB-11173 SS5</strain>
    </source>
</reference>
<dbReference type="CDD" id="cd23507">
    <property type="entry name" value="hydrophobin_I"/>
    <property type="match status" value="1"/>
</dbReference>
<comment type="similarity">
    <text evidence="2 7">Belongs to the fungal hydrophobin family.</text>
</comment>
<keyword evidence="5 7" id="KW-0732">Signal</keyword>
<keyword evidence="9" id="KW-1185">Reference proteome</keyword>
<dbReference type="eggNOG" id="ENOG502QZ5Z">
    <property type="taxonomic scope" value="Eukaryota"/>
</dbReference>
<evidence type="ECO:0000313" key="9">
    <source>
        <dbReference type="Proteomes" id="UP000054196"/>
    </source>
</evidence>
<dbReference type="GO" id="GO:0005199">
    <property type="term" value="F:structural constituent of cell wall"/>
    <property type="evidence" value="ECO:0007669"/>
    <property type="project" value="InterPro"/>
</dbReference>
<feature type="non-terminal residue" evidence="8">
    <location>
        <position position="1"/>
    </location>
</feature>
<evidence type="ECO:0000256" key="1">
    <source>
        <dbReference type="ARBA" id="ARBA00004191"/>
    </source>
</evidence>
<dbReference type="KEGG" id="psq:PUNSTDRAFT_75337"/>
<organism evidence="8 9">
    <name type="scientific">Punctularia strigosozonata (strain HHB-11173)</name>
    <name type="common">White-rot fungus</name>
    <dbReference type="NCBI Taxonomy" id="741275"/>
    <lineage>
        <taxon>Eukaryota</taxon>
        <taxon>Fungi</taxon>
        <taxon>Dikarya</taxon>
        <taxon>Basidiomycota</taxon>
        <taxon>Agaricomycotina</taxon>
        <taxon>Agaricomycetes</taxon>
        <taxon>Corticiales</taxon>
        <taxon>Punctulariaceae</taxon>
        <taxon>Punctularia</taxon>
    </lineage>
</organism>
<dbReference type="GeneID" id="18885572"/>
<sequence length="93" mass="9106">VQTAVPTATTASQCNTGSIQCCNSVQNASSSNSNFLLGLLGIVVSGVDALVGITCSPITVIGLGNSGCSANPVCCENNSFGGLISLGCVPITL</sequence>
<protein>
    <recommendedName>
        <fullName evidence="7">Hydrophobin</fullName>
    </recommendedName>
</protein>
<name>R7S3P3_PUNST</name>
<evidence type="ECO:0000256" key="2">
    <source>
        <dbReference type="ARBA" id="ARBA00010446"/>
    </source>
</evidence>
<keyword evidence="4 7" id="KW-0964">Secreted</keyword>
<dbReference type="HOGENOM" id="CLU_105134_2_2_1"/>
<dbReference type="InterPro" id="IPR001338">
    <property type="entry name" value="Class_I_Hydrophobin"/>
</dbReference>
<dbReference type="GO" id="GO:0009277">
    <property type="term" value="C:fungal-type cell wall"/>
    <property type="evidence" value="ECO:0007669"/>
    <property type="project" value="InterPro"/>
</dbReference>
<keyword evidence="3 7" id="KW-0134">Cell wall</keyword>